<organism evidence="2 4">
    <name type="scientific">Rotaria magnacalcarata</name>
    <dbReference type="NCBI Taxonomy" id="392030"/>
    <lineage>
        <taxon>Eukaryota</taxon>
        <taxon>Metazoa</taxon>
        <taxon>Spiralia</taxon>
        <taxon>Gnathifera</taxon>
        <taxon>Rotifera</taxon>
        <taxon>Eurotatoria</taxon>
        <taxon>Bdelloidea</taxon>
        <taxon>Philodinida</taxon>
        <taxon>Philodinidae</taxon>
        <taxon>Rotaria</taxon>
    </lineage>
</organism>
<feature type="non-terminal residue" evidence="2">
    <location>
        <position position="1"/>
    </location>
</feature>
<proteinExistence type="predicted"/>
<dbReference type="Proteomes" id="UP000663824">
    <property type="component" value="Unassembled WGS sequence"/>
</dbReference>
<evidence type="ECO:0000313" key="1">
    <source>
        <dbReference type="EMBL" id="CAF1152851.1"/>
    </source>
</evidence>
<dbReference type="AlphaFoldDB" id="A0A816P2I5"/>
<name>A0A816P2I5_9BILA</name>
<dbReference type="EMBL" id="CAJOBI010045024">
    <property type="protein sequence ID" value="CAF4343391.1"/>
    <property type="molecule type" value="Genomic_DNA"/>
</dbReference>
<dbReference type="Proteomes" id="UP000663855">
    <property type="component" value="Unassembled WGS sequence"/>
</dbReference>
<evidence type="ECO:0000313" key="4">
    <source>
        <dbReference type="Proteomes" id="UP000663824"/>
    </source>
</evidence>
<comment type="caution">
    <text evidence="2">The sequence shown here is derived from an EMBL/GenBank/DDBJ whole genome shotgun (WGS) entry which is preliminary data.</text>
</comment>
<reference evidence="2" key="1">
    <citation type="submission" date="2021-02" db="EMBL/GenBank/DDBJ databases">
        <authorList>
            <person name="Nowell W R."/>
        </authorList>
    </citation>
    <scope>NUCLEOTIDE SEQUENCE</scope>
</reference>
<dbReference type="EMBL" id="CAJNOV010003774">
    <property type="protein sequence ID" value="CAF1152851.1"/>
    <property type="molecule type" value="Genomic_DNA"/>
</dbReference>
<protein>
    <submittedName>
        <fullName evidence="2">Uncharacterized protein</fullName>
    </submittedName>
</protein>
<evidence type="ECO:0000313" key="2">
    <source>
        <dbReference type="EMBL" id="CAF2043232.1"/>
    </source>
</evidence>
<dbReference type="Proteomes" id="UP000676336">
    <property type="component" value="Unassembled WGS sequence"/>
</dbReference>
<accession>A0A816P2I5</accession>
<evidence type="ECO:0000313" key="3">
    <source>
        <dbReference type="EMBL" id="CAF4343391.1"/>
    </source>
</evidence>
<sequence length="50" mass="5953">EPTPEWVFELQEKFREDKEKIQAEFREIGKELNEIKVGIKTLNDLMDSSN</sequence>
<dbReference type="EMBL" id="CAJNRE010005228">
    <property type="protein sequence ID" value="CAF2043232.1"/>
    <property type="molecule type" value="Genomic_DNA"/>
</dbReference>
<gene>
    <name evidence="1" type="ORF">CJN711_LOCUS9613</name>
    <name evidence="2" type="ORF">MBJ925_LOCUS11736</name>
    <name evidence="3" type="ORF">SMN809_LOCUS27905</name>
</gene>